<name>A0A8K1HIS1_9VIRU</name>
<proteinExistence type="predicted"/>
<protein>
    <submittedName>
        <fullName evidence="1">Capsid protein</fullName>
    </submittedName>
</protein>
<dbReference type="EMBL" id="MZ556153">
    <property type="protein sequence ID" value="UBJ26256.1"/>
    <property type="molecule type" value="Genomic_DNA"/>
</dbReference>
<sequence length="301" mass="32156">MQDALRRIVVDGAAVRAEENGIRAALPLGDKPGNGHPTCSANRAAKHTNALNSRSLVKGVQLPGHAIGNKAETNAGPNGTRELITAATKLLDLRKIDTHLVTDEVRGASFSLVVAVSHSLGPGLGRSYHVSNFDGSRNSFLCRARRQSECHTDNTDLGEGLHVIPESVDERNAGHIDRIVTVTLGRPDIELDDLRGSPSDDAAPTRTLAIAALKPPTERITTAITPTAITTPSTVGHGGNKIRRLACVELAAMLTEVLVALAGRPANSRDRQLLAKREPISVHLFRKRGQFCIRYAGANQK</sequence>
<organism evidence="1">
    <name type="scientific">Giant panda feces-associated circular DNA virus</name>
    <dbReference type="NCBI Taxonomy" id="2863989"/>
    <lineage>
        <taxon>Viruses</taxon>
        <taxon>Monodnaviria</taxon>
        <taxon>Shotokuvirae</taxon>
        <taxon>Cressdnaviricota</taxon>
    </lineage>
</organism>
<accession>A0A8K1HIS1</accession>
<evidence type="ECO:0000313" key="1">
    <source>
        <dbReference type="EMBL" id="UBJ26256.1"/>
    </source>
</evidence>
<reference evidence="1" key="1">
    <citation type="submission" date="2021-07" db="EMBL/GenBank/DDBJ databases">
        <title>Communication and adaptive evolution of viruses within giant pandas and their associated organisms in a local ecological environment.</title>
        <authorList>
            <person name="Zhao M."/>
            <person name="Liu S."/>
            <person name="Zhang W."/>
        </authorList>
    </citation>
    <scope>NUCLEOTIDE SEQUENCE</scope>
    <source>
        <strain evidence="1">Gpf269unssDNA01-12</strain>
    </source>
</reference>